<accession>A0A831U3A6</accession>
<protein>
    <submittedName>
        <fullName evidence="1">Uncharacterized protein</fullName>
    </submittedName>
</protein>
<evidence type="ECO:0000313" key="1">
    <source>
        <dbReference type="EMBL" id="HEN41718.1"/>
    </source>
</evidence>
<comment type="caution">
    <text evidence="1">The sequence shown here is derived from an EMBL/GenBank/DDBJ whole genome shotgun (WGS) entry which is preliminary data.</text>
</comment>
<organism evidence="1">
    <name type="scientific">Geobacter metallireducens</name>
    <dbReference type="NCBI Taxonomy" id="28232"/>
    <lineage>
        <taxon>Bacteria</taxon>
        <taxon>Pseudomonadati</taxon>
        <taxon>Thermodesulfobacteriota</taxon>
        <taxon>Desulfuromonadia</taxon>
        <taxon>Geobacterales</taxon>
        <taxon>Geobacteraceae</taxon>
        <taxon>Geobacter</taxon>
    </lineage>
</organism>
<gene>
    <name evidence="1" type="ORF">ENQ87_04955</name>
</gene>
<proteinExistence type="predicted"/>
<name>A0A831U3A6_GEOME</name>
<dbReference type="EMBL" id="DSOV01000016">
    <property type="protein sequence ID" value="HEN41718.1"/>
    <property type="molecule type" value="Genomic_DNA"/>
</dbReference>
<sequence>MACDITSHKMHMCALKAEGCSDEVASLSASPTVKCGNCGALANSPDNVCNPVPLK</sequence>
<reference evidence="1" key="1">
    <citation type="journal article" date="2020" name="mSystems">
        <title>Genome- and Community-Level Interaction Insights into Carbon Utilization and Element Cycling Functions of Hydrothermarchaeota in Hydrothermal Sediment.</title>
        <authorList>
            <person name="Zhou Z."/>
            <person name="Liu Y."/>
            <person name="Xu W."/>
            <person name="Pan J."/>
            <person name="Luo Z.H."/>
            <person name="Li M."/>
        </authorList>
    </citation>
    <scope>NUCLEOTIDE SEQUENCE [LARGE SCALE GENOMIC DNA]</scope>
    <source>
        <strain evidence="1">SpSt-349</strain>
    </source>
</reference>
<dbReference type="AlphaFoldDB" id="A0A831U3A6"/>